<dbReference type="AlphaFoldDB" id="A0A9N9TG21"/>
<name>A0A9N9TG21_PHYSR</name>
<accession>A0A9N9TG21</accession>
<keyword evidence="14" id="KW-0472">Membrane</keyword>
<comment type="similarity">
    <text evidence="2 12">Belongs to the FGGY kinase family.</text>
</comment>
<evidence type="ECO:0000313" key="18">
    <source>
        <dbReference type="Proteomes" id="UP001153712"/>
    </source>
</evidence>
<dbReference type="PANTHER" id="PTHR10196">
    <property type="entry name" value="SUGAR KINASE"/>
    <property type="match status" value="1"/>
</dbReference>
<dbReference type="EMBL" id="OU900104">
    <property type="protein sequence ID" value="CAG9855577.1"/>
    <property type="molecule type" value="Genomic_DNA"/>
</dbReference>
<dbReference type="GO" id="GO:0004370">
    <property type="term" value="F:glycerol kinase activity"/>
    <property type="evidence" value="ECO:0007669"/>
    <property type="project" value="UniProtKB-EC"/>
</dbReference>
<evidence type="ECO:0000256" key="8">
    <source>
        <dbReference type="ARBA" id="ARBA00022840"/>
    </source>
</evidence>
<dbReference type="GO" id="GO:0006071">
    <property type="term" value="P:glycerol metabolic process"/>
    <property type="evidence" value="ECO:0007669"/>
    <property type="project" value="UniProtKB-KW"/>
</dbReference>
<keyword evidence="18" id="KW-1185">Reference proteome</keyword>
<evidence type="ECO:0000256" key="5">
    <source>
        <dbReference type="ARBA" id="ARBA00022741"/>
    </source>
</evidence>
<dbReference type="FunFam" id="3.30.420.40:FF:000177">
    <property type="entry name" value="Glycerol kinase"/>
    <property type="match status" value="1"/>
</dbReference>
<dbReference type="PROSITE" id="PS00933">
    <property type="entry name" value="FGGY_KINASES_1"/>
    <property type="match status" value="1"/>
</dbReference>
<evidence type="ECO:0000256" key="9">
    <source>
        <dbReference type="ARBA" id="ARBA00043149"/>
    </source>
</evidence>
<evidence type="ECO:0000256" key="2">
    <source>
        <dbReference type="ARBA" id="ARBA00009156"/>
    </source>
</evidence>
<organism evidence="17 18">
    <name type="scientific">Phyllotreta striolata</name>
    <name type="common">Striped flea beetle</name>
    <name type="synonym">Crioceris striolata</name>
    <dbReference type="NCBI Taxonomy" id="444603"/>
    <lineage>
        <taxon>Eukaryota</taxon>
        <taxon>Metazoa</taxon>
        <taxon>Ecdysozoa</taxon>
        <taxon>Arthropoda</taxon>
        <taxon>Hexapoda</taxon>
        <taxon>Insecta</taxon>
        <taxon>Pterygota</taxon>
        <taxon>Neoptera</taxon>
        <taxon>Endopterygota</taxon>
        <taxon>Coleoptera</taxon>
        <taxon>Polyphaga</taxon>
        <taxon>Cucujiformia</taxon>
        <taxon>Chrysomeloidea</taxon>
        <taxon>Chrysomelidae</taxon>
        <taxon>Galerucinae</taxon>
        <taxon>Alticini</taxon>
        <taxon>Phyllotreta</taxon>
    </lineage>
</organism>
<dbReference type="InterPro" id="IPR018483">
    <property type="entry name" value="Carb_kinase_FGGY_CS"/>
</dbReference>
<evidence type="ECO:0000259" key="16">
    <source>
        <dbReference type="Pfam" id="PF02782"/>
    </source>
</evidence>
<evidence type="ECO:0000256" key="7">
    <source>
        <dbReference type="ARBA" id="ARBA00022798"/>
    </source>
</evidence>
<comment type="catalytic activity">
    <reaction evidence="10">
        <text>glycerol + ATP = sn-glycerol 3-phosphate + ADP + H(+)</text>
        <dbReference type="Rhea" id="RHEA:21644"/>
        <dbReference type="ChEBI" id="CHEBI:15378"/>
        <dbReference type="ChEBI" id="CHEBI:17754"/>
        <dbReference type="ChEBI" id="CHEBI:30616"/>
        <dbReference type="ChEBI" id="CHEBI:57597"/>
        <dbReference type="ChEBI" id="CHEBI:456216"/>
        <dbReference type="EC" id="2.7.1.30"/>
    </reaction>
</comment>
<feature type="region of interest" description="Disordered" evidence="13">
    <location>
        <begin position="1"/>
        <end position="25"/>
    </location>
</feature>
<evidence type="ECO:0000256" key="10">
    <source>
        <dbReference type="ARBA" id="ARBA00052101"/>
    </source>
</evidence>
<reference evidence="17" key="1">
    <citation type="submission" date="2022-01" db="EMBL/GenBank/DDBJ databases">
        <authorList>
            <person name="King R."/>
        </authorList>
    </citation>
    <scope>NUCLEOTIDE SEQUENCE</scope>
</reference>
<dbReference type="GO" id="GO:0005524">
    <property type="term" value="F:ATP binding"/>
    <property type="evidence" value="ECO:0007669"/>
    <property type="project" value="UniProtKB-KW"/>
</dbReference>
<dbReference type="EC" id="2.7.1.30" evidence="3"/>
<feature type="transmembrane region" description="Helical" evidence="14">
    <location>
        <begin position="708"/>
        <end position="727"/>
    </location>
</feature>
<dbReference type="NCBIfam" id="NF000756">
    <property type="entry name" value="PRK00047.1"/>
    <property type="match status" value="1"/>
</dbReference>
<dbReference type="SUPFAM" id="SSF53067">
    <property type="entry name" value="Actin-like ATPase domain"/>
    <property type="match status" value="2"/>
</dbReference>
<dbReference type="CDD" id="cd07792">
    <property type="entry name" value="ASKHA_NBD_FGGY_GK1-3-like"/>
    <property type="match status" value="1"/>
</dbReference>
<dbReference type="InterPro" id="IPR042018">
    <property type="entry name" value="GK1-3_metazoan-type"/>
</dbReference>
<dbReference type="Pfam" id="PF00370">
    <property type="entry name" value="FGGY_N"/>
    <property type="match status" value="1"/>
</dbReference>
<dbReference type="InterPro" id="IPR005999">
    <property type="entry name" value="Glycerol_kin"/>
</dbReference>
<dbReference type="PROSITE" id="PS00445">
    <property type="entry name" value="FGGY_KINASES_2"/>
    <property type="match status" value="1"/>
</dbReference>
<dbReference type="InterPro" id="IPR043129">
    <property type="entry name" value="ATPase_NBD"/>
</dbReference>
<keyword evidence="14" id="KW-0812">Transmembrane</keyword>
<evidence type="ECO:0000256" key="13">
    <source>
        <dbReference type="SAM" id="MobiDB-lite"/>
    </source>
</evidence>
<keyword evidence="4 12" id="KW-0808">Transferase</keyword>
<dbReference type="Proteomes" id="UP001153712">
    <property type="component" value="Chromosome 11"/>
</dbReference>
<keyword evidence="7" id="KW-0319">Glycerol metabolism</keyword>
<dbReference type="InterPro" id="IPR018485">
    <property type="entry name" value="FGGY_C"/>
</dbReference>
<evidence type="ECO:0000259" key="15">
    <source>
        <dbReference type="Pfam" id="PF00370"/>
    </source>
</evidence>
<evidence type="ECO:0000256" key="3">
    <source>
        <dbReference type="ARBA" id="ARBA00012099"/>
    </source>
</evidence>
<dbReference type="FunFam" id="3.30.420.40:FF:000108">
    <property type="entry name" value="Glycerol kinase, glycosomal"/>
    <property type="match status" value="1"/>
</dbReference>
<comment type="pathway">
    <text evidence="1">Polyol metabolism; glycerol degradation via glycerol kinase pathway; sn-glycerol 3-phosphate from glycerol: step 1/1.</text>
</comment>
<dbReference type="Gene3D" id="3.30.420.40">
    <property type="match status" value="2"/>
</dbReference>
<evidence type="ECO:0000256" key="6">
    <source>
        <dbReference type="ARBA" id="ARBA00022777"/>
    </source>
</evidence>
<gene>
    <name evidence="17" type="ORF">PHYEVI_LOCUS2025</name>
</gene>
<feature type="domain" description="Carbohydrate kinase FGGY C-terminal" evidence="16">
    <location>
        <begin position="445"/>
        <end position="636"/>
    </location>
</feature>
<dbReference type="InterPro" id="IPR018484">
    <property type="entry name" value="FGGY_N"/>
</dbReference>
<dbReference type="OrthoDB" id="5422795at2759"/>
<keyword evidence="14" id="KW-1133">Transmembrane helix</keyword>
<dbReference type="PANTHER" id="PTHR10196:SF69">
    <property type="entry name" value="GLYCEROL KINASE"/>
    <property type="match status" value="1"/>
</dbReference>
<evidence type="ECO:0000256" key="12">
    <source>
        <dbReference type="RuleBase" id="RU003733"/>
    </source>
</evidence>
<dbReference type="GO" id="GO:0006072">
    <property type="term" value="P:glycerol-3-phosphate metabolic process"/>
    <property type="evidence" value="ECO:0007669"/>
    <property type="project" value="InterPro"/>
</dbReference>
<dbReference type="NCBIfam" id="TIGR01311">
    <property type="entry name" value="glycerol_kin"/>
    <property type="match status" value="1"/>
</dbReference>
<protein>
    <recommendedName>
        <fullName evidence="11">Probable glycerol kinase</fullName>
        <ecNumber evidence="3">2.7.1.30</ecNumber>
    </recommendedName>
    <alternativeName>
        <fullName evidence="9">ATP:glycerol 3-phosphotransferase</fullName>
    </alternativeName>
</protein>
<dbReference type="GO" id="GO:0005739">
    <property type="term" value="C:mitochondrion"/>
    <property type="evidence" value="ECO:0007669"/>
    <property type="project" value="TreeGrafter"/>
</dbReference>
<evidence type="ECO:0000256" key="1">
    <source>
        <dbReference type="ARBA" id="ARBA00005190"/>
    </source>
</evidence>
<feature type="domain" description="Carbohydrate kinase FGGY N-terminal" evidence="15">
    <location>
        <begin position="182"/>
        <end position="436"/>
    </location>
</feature>
<evidence type="ECO:0000256" key="4">
    <source>
        <dbReference type="ARBA" id="ARBA00022679"/>
    </source>
</evidence>
<keyword evidence="8" id="KW-0067">ATP-binding</keyword>
<sequence length="736" mass="80797">MNDQNVNDTDNDNNKPEQATVKAEEEGVDEIQQFVEETVNDLCTCAVKRAGIKAFIDGEIKELCSCTGKISTLAIERDVITSSLYLPDVPSISNIVESNSGNLAKSNTSTYFPIGYTTSNLNDILSFDENDWTIMDNATDGSGEDKDLVSLSALDIPSIILDKMEDLFPEENNTLLKYGPLIGAIDEGTSSTRFLVFASKTAEVLTYHQIPIESIVPQEGWFEQDPKEILNAVIETIKVTCDNLGKLNINVSEIAAIGITNQRETTIVWDSLTGEPLYNAIVWMDTRTHSTVDEILKFGMRNQNFLQQLCGLPVSTYFSALKIKWLMDNVPHVKEAIEDKRCLFGTVDTWLIWNLTGGVKGGIHITDCTNASRTMLMNIETLDWDPKLCEIFGIPMHILPTIKSSSEIYACIYMNSVLDGVPISGILGDQQAALVGEMCFNNGQAKCTYGTGCFILYNTGPRKVLSSHGLLTTVAYQFGPKTTPIYALEGSVAIAGIGIKWLRDNLEILKDVSESTDMALSVGTEGEVVFVPAFSGLYAPYWRKDARSVICGLTEETKPGHLVKAALEAVCFQVRDVLEAMTLDCNMSLNKLLVDGGMTVNDYLMQMQSDYCGIPVVRPTLTETTSFGAAVAAGIAKGIAVWELDKILPVPCDTFNPLISEDVRNMKYSKWKMGIERSIGWVKSGNLADDINLPRMVEWDDDEAGGKIAAAAPAGLFLLGAAVFIAFSEFMRRRLV</sequence>
<proteinExistence type="inferred from homology"/>
<evidence type="ECO:0000313" key="17">
    <source>
        <dbReference type="EMBL" id="CAG9855577.1"/>
    </source>
</evidence>
<evidence type="ECO:0000256" key="14">
    <source>
        <dbReference type="SAM" id="Phobius"/>
    </source>
</evidence>
<dbReference type="Pfam" id="PF02782">
    <property type="entry name" value="FGGY_C"/>
    <property type="match status" value="1"/>
</dbReference>
<keyword evidence="5" id="KW-0547">Nucleotide-binding</keyword>
<evidence type="ECO:0000256" key="11">
    <source>
        <dbReference type="ARBA" id="ARBA00071571"/>
    </source>
</evidence>
<keyword evidence="6 12" id="KW-0418">Kinase</keyword>